<feature type="region of interest" description="Disordered" evidence="1">
    <location>
        <begin position="96"/>
        <end position="121"/>
    </location>
</feature>
<proteinExistence type="predicted"/>
<organism evidence="2 3">
    <name type="scientific">Methylomonas defluvii</name>
    <dbReference type="NCBI Taxonomy" id="3045149"/>
    <lineage>
        <taxon>Bacteria</taxon>
        <taxon>Pseudomonadati</taxon>
        <taxon>Pseudomonadota</taxon>
        <taxon>Gammaproteobacteria</taxon>
        <taxon>Methylococcales</taxon>
        <taxon>Methylococcaceae</taxon>
        <taxon>Methylomonas</taxon>
    </lineage>
</organism>
<keyword evidence="3" id="KW-1185">Reference proteome</keyword>
<sequence>MTKSAQTEVQLNEIRKSTQHINDVADNIRLSITQQTAFVEKTRLASDTLAELNADALENTRIHAVSSDDLFKLNAVLKQQLEKFVVSDASWHIKKRENSRAAKEESLSSQTGEAADDIELW</sequence>
<dbReference type="RefSeq" id="WP_319960985.1">
    <property type="nucleotide sequence ID" value="NZ_JAXARY010000004.1"/>
</dbReference>
<protein>
    <recommendedName>
        <fullName evidence="4">Methyl-accepting chemotaxis protein</fullName>
    </recommendedName>
</protein>
<feature type="compositionally biased region" description="Basic and acidic residues" evidence="1">
    <location>
        <begin position="96"/>
        <end position="106"/>
    </location>
</feature>
<evidence type="ECO:0008006" key="4">
    <source>
        <dbReference type="Google" id="ProtNLM"/>
    </source>
</evidence>
<evidence type="ECO:0000313" key="2">
    <source>
        <dbReference type="EMBL" id="MDX8126929.1"/>
    </source>
</evidence>
<evidence type="ECO:0000313" key="3">
    <source>
        <dbReference type="Proteomes" id="UP001284537"/>
    </source>
</evidence>
<comment type="caution">
    <text evidence="2">The sequence shown here is derived from an EMBL/GenBank/DDBJ whole genome shotgun (WGS) entry which is preliminary data.</text>
</comment>
<dbReference type="EMBL" id="JAXARY010000004">
    <property type="protein sequence ID" value="MDX8126929.1"/>
    <property type="molecule type" value="Genomic_DNA"/>
</dbReference>
<gene>
    <name evidence="2" type="ORF">QLH52_06525</name>
</gene>
<reference evidence="2 3" key="1">
    <citation type="submission" date="2023-11" db="EMBL/GenBank/DDBJ databases">
        <authorList>
            <person name="Ouyang M.-Y."/>
        </authorList>
    </citation>
    <scope>NUCLEOTIDE SEQUENCE [LARGE SCALE GENOMIC DNA]</scope>
    <source>
        <strain evidence="2 3">OY6</strain>
    </source>
</reference>
<dbReference type="Proteomes" id="UP001284537">
    <property type="component" value="Unassembled WGS sequence"/>
</dbReference>
<accession>A0ABU4UDV9</accession>
<evidence type="ECO:0000256" key="1">
    <source>
        <dbReference type="SAM" id="MobiDB-lite"/>
    </source>
</evidence>
<name>A0ABU4UDV9_9GAMM</name>